<evidence type="ECO:0000259" key="3">
    <source>
        <dbReference type="PROSITE" id="PS50887"/>
    </source>
</evidence>
<proteinExistence type="predicted"/>
<keyword evidence="2" id="KW-0732">Signal</keyword>
<dbReference type="Pfam" id="PF00990">
    <property type="entry name" value="GGDEF"/>
    <property type="match status" value="1"/>
</dbReference>
<evidence type="ECO:0000313" key="5">
    <source>
        <dbReference type="Proteomes" id="UP000807785"/>
    </source>
</evidence>
<feature type="transmembrane region" description="Helical" evidence="1">
    <location>
        <begin position="370"/>
        <end position="391"/>
    </location>
</feature>
<feature type="transmembrane region" description="Helical" evidence="1">
    <location>
        <begin position="282"/>
        <end position="300"/>
    </location>
</feature>
<gene>
    <name evidence="4" type="ORF">IPH26_12545</name>
</gene>
<keyword evidence="1" id="KW-1133">Transmembrane helix</keyword>
<feature type="transmembrane region" description="Helical" evidence="1">
    <location>
        <begin position="306"/>
        <end position="326"/>
    </location>
</feature>
<dbReference type="SMART" id="SM00267">
    <property type="entry name" value="GGDEF"/>
    <property type="match status" value="1"/>
</dbReference>
<keyword evidence="1" id="KW-0472">Membrane</keyword>
<dbReference type="CDD" id="cd01949">
    <property type="entry name" value="GGDEF"/>
    <property type="match status" value="1"/>
</dbReference>
<reference evidence="4" key="1">
    <citation type="submission" date="2020-10" db="EMBL/GenBank/DDBJ databases">
        <title>Connecting structure to function with the recovery of over 1000 high-quality activated sludge metagenome-assembled genomes encoding full-length rRNA genes using long-read sequencing.</title>
        <authorList>
            <person name="Singleton C.M."/>
            <person name="Petriglieri F."/>
            <person name="Kristensen J.M."/>
            <person name="Kirkegaard R.H."/>
            <person name="Michaelsen T.Y."/>
            <person name="Andersen M.H."/>
            <person name="Karst S.M."/>
            <person name="Dueholm M.S."/>
            <person name="Nielsen P.H."/>
            <person name="Albertsen M."/>
        </authorList>
    </citation>
    <scope>NUCLEOTIDE SEQUENCE</scope>
    <source>
        <strain evidence="4">Bjer_18-Q3-R1-45_BAT3C.347</strain>
    </source>
</reference>
<feature type="transmembrane region" description="Helical" evidence="1">
    <location>
        <begin position="252"/>
        <end position="270"/>
    </location>
</feature>
<evidence type="ECO:0000256" key="2">
    <source>
        <dbReference type="SAM" id="SignalP"/>
    </source>
</evidence>
<dbReference type="PANTHER" id="PTHR46663">
    <property type="entry name" value="DIGUANYLATE CYCLASE DGCT-RELATED"/>
    <property type="match status" value="1"/>
</dbReference>
<dbReference type="InterPro" id="IPR011623">
    <property type="entry name" value="7TMR_DISM_rcpt_extracell_dom1"/>
</dbReference>
<feature type="signal peptide" evidence="2">
    <location>
        <begin position="1"/>
        <end position="22"/>
    </location>
</feature>
<dbReference type="InterPro" id="IPR011622">
    <property type="entry name" value="7TMR_DISM_rcpt_extracell_dom2"/>
</dbReference>
<feature type="domain" description="GGDEF" evidence="3">
    <location>
        <begin position="441"/>
        <end position="574"/>
    </location>
</feature>
<dbReference type="PANTHER" id="PTHR46663:SF2">
    <property type="entry name" value="GGDEF DOMAIN-CONTAINING PROTEIN"/>
    <property type="match status" value="1"/>
</dbReference>
<organism evidence="4 5">
    <name type="scientific">Candidatus Methylophosphatis roskildensis</name>
    <dbReference type="NCBI Taxonomy" id="2899263"/>
    <lineage>
        <taxon>Bacteria</taxon>
        <taxon>Pseudomonadati</taxon>
        <taxon>Pseudomonadota</taxon>
        <taxon>Betaproteobacteria</taxon>
        <taxon>Nitrosomonadales</taxon>
        <taxon>Sterolibacteriaceae</taxon>
        <taxon>Candidatus Methylophosphatis</taxon>
    </lineage>
</organism>
<dbReference type="Proteomes" id="UP000807785">
    <property type="component" value="Unassembled WGS sequence"/>
</dbReference>
<keyword evidence="1" id="KW-0812">Transmembrane</keyword>
<dbReference type="NCBIfam" id="TIGR00254">
    <property type="entry name" value="GGDEF"/>
    <property type="match status" value="1"/>
</dbReference>
<dbReference type="PROSITE" id="PS50887">
    <property type="entry name" value="GGDEF"/>
    <property type="match status" value="1"/>
</dbReference>
<dbReference type="InterPro" id="IPR043128">
    <property type="entry name" value="Rev_trsase/Diguanyl_cyclase"/>
</dbReference>
<feature type="chain" id="PRO_5038542157" evidence="2">
    <location>
        <begin position="23"/>
        <end position="581"/>
    </location>
</feature>
<dbReference type="SUPFAM" id="SSF55073">
    <property type="entry name" value="Nucleotide cyclase"/>
    <property type="match status" value="1"/>
</dbReference>
<dbReference type="AlphaFoldDB" id="A0A9D7DZF4"/>
<evidence type="ECO:0000256" key="1">
    <source>
        <dbReference type="SAM" id="Phobius"/>
    </source>
</evidence>
<dbReference type="InterPro" id="IPR052163">
    <property type="entry name" value="DGC-Regulatory_Protein"/>
</dbReference>
<dbReference type="Gene3D" id="2.60.40.2380">
    <property type="match status" value="1"/>
</dbReference>
<dbReference type="Gene3D" id="3.30.70.270">
    <property type="match status" value="1"/>
</dbReference>
<comment type="caution">
    <text evidence="4">The sequence shown here is derived from an EMBL/GenBank/DDBJ whole genome shotgun (WGS) entry which is preliminary data.</text>
</comment>
<feature type="transmembrane region" description="Helical" evidence="1">
    <location>
        <begin position="185"/>
        <end position="206"/>
    </location>
</feature>
<dbReference type="InterPro" id="IPR029787">
    <property type="entry name" value="Nucleotide_cyclase"/>
</dbReference>
<dbReference type="Pfam" id="PF07696">
    <property type="entry name" value="7TMR-DISMED2"/>
    <property type="match status" value="1"/>
</dbReference>
<dbReference type="EMBL" id="JADJEV010000003">
    <property type="protein sequence ID" value="MBK6973725.1"/>
    <property type="molecule type" value="Genomic_DNA"/>
</dbReference>
<dbReference type="InterPro" id="IPR000160">
    <property type="entry name" value="GGDEF_dom"/>
</dbReference>
<dbReference type="Pfam" id="PF07695">
    <property type="entry name" value="7TMR-DISM_7TM"/>
    <property type="match status" value="1"/>
</dbReference>
<name>A0A9D7DZF4_9PROT</name>
<protein>
    <submittedName>
        <fullName evidence="4">GGDEF domain-containing protein</fullName>
    </submittedName>
</protein>
<evidence type="ECO:0000313" key="4">
    <source>
        <dbReference type="EMBL" id="MBK6973725.1"/>
    </source>
</evidence>
<sequence length="581" mass="62559">MLPNIFRCVLLLLLLAAAPARATTPTLVLDGDDAIDAWPAVTMLADPGGALTLAQALARRSEFVAPEAPHANLGVRREAVWLRVPLQVAAGGPTRWVLSVDYASIDRIELHLLGGTHPPLNVSLGRTLPFSQRAWPSSWHAATLDLEPGQIYELILRVQTTSTMVVPLTLSTPERFHAREARAQVLQGLMAGAALCLLLYSLTQWVGLRDAMFLHYSLTLAGTTVFFIAYFGLGPQHLWGDNAWLTTRAAPLAILLGGLVGGFLFIDQALRVREIRPWISRGLRACAAVSALIGVLFAVGLVDYRFAQIGATLLGPLPMLLAIPAAWVRARCGERIGVYMLVGWGVYGLGTLTMVGMLRGYMPSNFWTQHAFQFGSLFEMVMWMCVLGVRIEDLRASAQRAHFERDALRSLAHTDALTGLPNRRGLNEALARVLAGCAPERLAAVFLLDLDGFKSVNDRFGHDAGDELLIGVARRLESLVRASDLVARLGGDEFVVVADALPGDAEARALGQKLLEAVREPFVAAGQCCRVGITIGYALAPLDGRDALGLLKRADAAMYAGKQAGRCCLRRGAASVGLVGA</sequence>
<feature type="transmembrane region" description="Helical" evidence="1">
    <location>
        <begin position="338"/>
        <end position="358"/>
    </location>
</feature>
<accession>A0A9D7DZF4</accession>
<feature type="transmembrane region" description="Helical" evidence="1">
    <location>
        <begin position="213"/>
        <end position="232"/>
    </location>
</feature>